<dbReference type="AlphaFoldDB" id="A0A3N9TBF5"/>
<evidence type="ECO:0000313" key="14">
    <source>
        <dbReference type="Proteomes" id="UP000281112"/>
    </source>
</evidence>
<dbReference type="Pfam" id="PF00111">
    <property type="entry name" value="Fer2"/>
    <property type="match status" value="1"/>
</dbReference>
<evidence type="ECO:0000259" key="12">
    <source>
        <dbReference type="PROSITE" id="PS51384"/>
    </source>
</evidence>
<evidence type="ECO:0000256" key="9">
    <source>
        <dbReference type="ARBA" id="ARBA00023014"/>
    </source>
</evidence>
<protein>
    <submittedName>
        <fullName evidence="13">Hybrid-cluster NAD(P)-dependent oxidoreductase</fullName>
    </submittedName>
</protein>
<dbReference type="InterPro" id="IPR017927">
    <property type="entry name" value="FAD-bd_FR_type"/>
</dbReference>
<comment type="cofactor">
    <cofactor evidence="1">
        <name>FAD</name>
        <dbReference type="ChEBI" id="CHEBI:57692"/>
    </cofactor>
</comment>
<dbReference type="InterPro" id="IPR001433">
    <property type="entry name" value="OxRdtase_FAD/NAD-bd"/>
</dbReference>
<dbReference type="InterPro" id="IPR001041">
    <property type="entry name" value="2Fe-2S_ferredoxin-type"/>
</dbReference>
<reference evidence="13 14" key="1">
    <citation type="submission" date="2018-11" db="EMBL/GenBank/DDBJ databases">
        <title>Vibrio LJC006 sp. nov., isolated from seawater during the bloom of the enteromorpha.</title>
        <authorList>
            <person name="Liang J."/>
        </authorList>
    </citation>
    <scope>NUCLEOTIDE SEQUENCE [LARGE SCALE GENOMIC DNA]</scope>
    <source>
        <strain evidence="13 14">LJC006</strain>
    </source>
</reference>
<dbReference type="GO" id="GO:0046872">
    <property type="term" value="F:metal ion binding"/>
    <property type="evidence" value="ECO:0007669"/>
    <property type="project" value="UniProtKB-KW"/>
</dbReference>
<feature type="domain" description="FAD-binding FR-type" evidence="12">
    <location>
        <begin position="8"/>
        <end position="111"/>
    </location>
</feature>
<keyword evidence="3" id="KW-0812">Transmembrane</keyword>
<dbReference type="Gene3D" id="2.40.30.10">
    <property type="entry name" value="Translation factors"/>
    <property type="match status" value="1"/>
</dbReference>
<dbReference type="InterPro" id="IPR050415">
    <property type="entry name" value="MRET"/>
</dbReference>
<evidence type="ECO:0000256" key="4">
    <source>
        <dbReference type="ARBA" id="ARBA00022714"/>
    </source>
</evidence>
<dbReference type="Gene3D" id="3.10.20.30">
    <property type="match status" value="1"/>
</dbReference>
<evidence type="ECO:0000256" key="7">
    <source>
        <dbReference type="ARBA" id="ARBA00023002"/>
    </source>
</evidence>
<keyword evidence="8" id="KW-0408">Iron</keyword>
<dbReference type="RefSeq" id="WP_124939182.1">
    <property type="nucleotide sequence ID" value="NZ_RJVQ01000017.1"/>
</dbReference>
<evidence type="ECO:0000256" key="10">
    <source>
        <dbReference type="ARBA" id="ARBA00061434"/>
    </source>
</evidence>
<evidence type="ECO:0000256" key="5">
    <source>
        <dbReference type="ARBA" id="ARBA00022723"/>
    </source>
</evidence>
<evidence type="ECO:0000313" key="13">
    <source>
        <dbReference type="EMBL" id="RQW61094.1"/>
    </source>
</evidence>
<dbReference type="GO" id="GO:0016491">
    <property type="term" value="F:oxidoreductase activity"/>
    <property type="evidence" value="ECO:0007669"/>
    <property type="project" value="UniProtKB-KW"/>
</dbReference>
<dbReference type="SUPFAM" id="SSF63380">
    <property type="entry name" value="Riboflavin synthase domain-like"/>
    <property type="match status" value="1"/>
</dbReference>
<keyword evidence="2" id="KW-0285">Flavoprotein</keyword>
<keyword evidence="14" id="KW-1185">Reference proteome</keyword>
<dbReference type="InterPro" id="IPR012675">
    <property type="entry name" value="Beta-grasp_dom_sf"/>
</dbReference>
<evidence type="ECO:0000256" key="2">
    <source>
        <dbReference type="ARBA" id="ARBA00022630"/>
    </source>
</evidence>
<dbReference type="PRINTS" id="PR00410">
    <property type="entry name" value="PHEHYDRXLASE"/>
</dbReference>
<dbReference type="PROSITE" id="PS00197">
    <property type="entry name" value="2FE2S_FER_1"/>
    <property type="match status" value="1"/>
</dbReference>
<dbReference type="CDD" id="cd00207">
    <property type="entry name" value="fer2"/>
    <property type="match status" value="1"/>
</dbReference>
<dbReference type="SUPFAM" id="SSF52343">
    <property type="entry name" value="Ferredoxin reductase-like, C-terminal NADP-linked domain"/>
    <property type="match status" value="1"/>
</dbReference>
<evidence type="ECO:0000256" key="8">
    <source>
        <dbReference type="ARBA" id="ARBA00023004"/>
    </source>
</evidence>
<evidence type="ECO:0000259" key="11">
    <source>
        <dbReference type="PROSITE" id="PS51085"/>
    </source>
</evidence>
<dbReference type="Pfam" id="PF00175">
    <property type="entry name" value="NAD_binding_1"/>
    <property type="match status" value="1"/>
</dbReference>
<comment type="caution">
    <text evidence="13">The sequence shown here is derived from an EMBL/GenBank/DDBJ whole genome shotgun (WGS) entry which is preliminary data.</text>
</comment>
<proteinExistence type="inferred from homology"/>
<dbReference type="Proteomes" id="UP000281112">
    <property type="component" value="Unassembled WGS sequence"/>
</dbReference>
<keyword evidence="4" id="KW-0001">2Fe-2S</keyword>
<organism evidence="13 14">
    <name type="scientific">Vibrio viridaestus</name>
    <dbReference type="NCBI Taxonomy" id="2487322"/>
    <lineage>
        <taxon>Bacteria</taxon>
        <taxon>Pseudomonadati</taxon>
        <taxon>Pseudomonadota</taxon>
        <taxon>Gammaproteobacteria</taxon>
        <taxon>Vibrionales</taxon>
        <taxon>Vibrionaceae</taxon>
        <taxon>Vibrio</taxon>
    </lineage>
</organism>
<keyword evidence="7" id="KW-0560">Oxidoreductase</keyword>
<dbReference type="InterPro" id="IPR036010">
    <property type="entry name" value="2Fe-2S_ferredoxin-like_sf"/>
</dbReference>
<dbReference type="SUPFAM" id="SSF54292">
    <property type="entry name" value="2Fe-2S ferredoxin-like"/>
    <property type="match status" value="1"/>
</dbReference>
<dbReference type="PANTHER" id="PTHR47354">
    <property type="entry name" value="NADH OXIDOREDUCTASE HCR"/>
    <property type="match status" value="1"/>
</dbReference>
<dbReference type="InterPro" id="IPR008333">
    <property type="entry name" value="Cbr1-like_FAD-bd_dom"/>
</dbReference>
<dbReference type="InterPro" id="IPR017938">
    <property type="entry name" value="Riboflavin_synthase-like_b-brl"/>
</dbReference>
<feature type="domain" description="2Fe-2S ferredoxin-type" evidence="11">
    <location>
        <begin position="260"/>
        <end position="347"/>
    </location>
</feature>
<dbReference type="GO" id="GO:0051537">
    <property type="term" value="F:2 iron, 2 sulfur cluster binding"/>
    <property type="evidence" value="ECO:0007669"/>
    <property type="project" value="UniProtKB-KW"/>
</dbReference>
<evidence type="ECO:0000256" key="6">
    <source>
        <dbReference type="ARBA" id="ARBA00022827"/>
    </source>
</evidence>
<name>A0A3N9TBF5_9VIBR</name>
<keyword evidence="3" id="KW-0472">Membrane</keyword>
<dbReference type="CDD" id="cd06215">
    <property type="entry name" value="FNR_iron_sulfur_binding_1"/>
    <property type="match status" value="1"/>
</dbReference>
<dbReference type="Pfam" id="PF00970">
    <property type="entry name" value="FAD_binding_6"/>
    <property type="match status" value="1"/>
</dbReference>
<evidence type="ECO:0000256" key="1">
    <source>
        <dbReference type="ARBA" id="ARBA00001974"/>
    </source>
</evidence>
<dbReference type="EMBL" id="RJVQ01000017">
    <property type="protein sequence ID" value="RQW61094.1"/>
    <property type="molecule type" value="Genomic_DNA"/>
</dbReference>
<keyword evidence="5" id="KW-0479">Metal-binding</keyword>
<accession>A0A3N9TBF5</accession>
<comment type="similarity">
    <text evidence="10">In the N-terminal section; belongs to the FAD-binding oxidoreductase type 6 family.</text>
</comment>
<dbReference type="OrthoDB" id="9796486at2"/>
<dbReference type="PROSITE" id="PS51384">
    <property type="entry name" value="FAD_FR"/>
    <property type="match status" value="1"/>
</dbReference>
<gene>
    <name evidence="13" type="ORF">EES38_21095</name>
</gene>
<dbReference type="InterPro" id="IPR039261">
    <property type="entry name" value="FNR_nucleotide-bd"/>
</dbReference>
<evidence type="ECO:0000256" key="3">
    <source>
        <dbReference type="ARBA" id="ARBA00022692"/>
    </source>
</evidence>
<keyword evidence="9" id="KW-0411">Iron-sulfur</keyword>
<dbReference type="PROSITE" id="PS51085">
    <property type="entry name" value="2FE2S_FER_2"/>
    <property type="match status" value="1"/>
</dbReference>
<dbReference type="InterPro" id="IPR006058">
    <property type="entry name" value="2Fe2S_fd_BS"/>
</dbReference>
<dbReference type="PANTHER" id="PTHR47354:SF6">
    <property type="entry name" value="NADH OXIDOREDUCTASE HCR"/>
    <property type="match status" value="1"/>
</dbReference>
<keyword evidence="6" id="KW-0274">FAD</keyword>
<dbReference type="Gene3D" id="3.40.50.80">
    <property type="entry name" value="Nucleotide-binding domain of ferredoxin-NADP reductase (FNR) module"/>
    <property type="match status" value="1"/>
</dbReference>
<sequence length="347" mass="38929">MFFKWHETNPSPLIIIEKYYETQDTITLKLTDIEESTIFEFKPGQFITVGIGIEGKREFRAYSLSGISGDDYLQITIKRVDGGKVSNYLIDHSLPGDTLYAYSPRGDFNCIDFPPVSDKNQTKVLLMSAGCGISPVMSMARYLLDCEPSINVTFLHISRSPQDTIYLDLLETMDSIYKNFHLSILMKNSGHTLHHQGRLDKRWMTQLVPDLNEQTIYLCGPNQFMRDVTKYLTELDFDMSKFHQESFTPKEALSTPISNENIQVTVAGFDKNISANQGDILADVLEREGLPIIIACRSGVCGSCKCKVTDGDFTITENSVLTPEEQTQGYTLACSSQLTSSVSVELS</sequence>